<organism evidence="3 4">
    <name type="scientific">Pinctada imbricata</name>
    <name type="common">Atlantic pearl-oyster</name>
    <name type="synonym">Pinctada martensii</name>
    <dbReference type="NCBI Taxonomy" id="66713"/>
    <lineage>
        <taxon>Eukaryota</taxon>
        <taxon>Metazoa</taxon>
        <taxon>Spiralia</taxon>
        <taxon>Lophotrochozoa</taxon>
        <taxon>Mollusca</taxon>
        <taxon>Bivalvia</taxon>
        <taxon>Autobranchia</taxon>
        <taxon>Pteriomorphia</taxon>
        <taxon>Pterioida</taxon>
        <taxon>Pterioidea</taxon>
        <taxon>Pteriidae</taxon>
        <taxon>Pinctada</taxon>
    </lineage>
</organism>
<feature type="transmembrane region" description="Helical" evidence="2">
    <location>
        <begin position="6"/>
        <end position="22"/>
    </location>
</feature>
<keyword evidence="4" id="KW-1185">Reference proteome</keyword>
<keyword evidence="2" id="KW-1133">Transmembrane helix</keyword>
<dbReference type="Pfam" id="PF00106">
    <property type="entry name" value="adh_short"/>
    <property type="match status" value="1"/>
</dbReference>
<dbReference type="SUPFAM" id="SSF51735">
    <property type="entry name" value="NAD(P)-binding Rossmann-fold domains"/>
    <property type="match status" value="1"/>
</dbReference>
<dbReference type="InterPro" id="IPR002347">
    <property type="entry name" value="SDR_fam"/>
</dbReference>
<protein>
    <submittedName>
        <fullName evidence="3">Uncharacterized protein</fullName>
    </submittedName>
</protein>
<dbReference type="PRINTS" id="PR00081">
    <property type="entry name" value="GDHRDH"/>
</dbReference>
<evidence type="ECO:0000313" key="4">
    <source>
        <dbReference type="Proteomes" id="UP001186944"/>
    </source>
</evidence>
<dbReference type="Gene3D" id="3.40.50.720">
    <property type="entry name" value="NAD(P)-binding Rossmann-like Domain"/>
    <property type="match status" value="1"/>
</dbReference>
<sequence length="321" mass="35764">MILQISVTIAVAIVTIFFLYRRRKSVRPLRDMYIVITGCDTGFGRIAALRFDALGMHVFAGCLQGSSIKELKEKCSNRLTPIILDVTKQDHIQNLTSVVKENLPEGKGLNGVINNAGISGIAGLVESLSSEQYMGVFKVNFFGMIDVTKALMTHLRKGRGRIINTASVAGKLAAGFIAPYHASKHAVESYSDSLRRELYNDDISVHVIEPAFFKTGILFGQGLDELPYKYFNDLPKETREFYGDDFMTKAIESMDAWRNGANTNVGKVVDAYQHALTSSYPKIRYKVGAEANILLFVAYYFPEWLVDMYLGHLSPVPRGKL</sequence>
<dbReference type="PANTHER" id="PTHR43313:SF1">
    <property type="entry name" value="3BETA-HYDROXYSTEROID DEHYDROGENASE DHS-16"/>
    <property type="match status" value="1"/>
</dbReference>
<dbReference type="GO" id="GO:0016491">
    <property type="term" value="F:oxidoreductase activity"/>
    <property type="evidence" value="ECO:0007669"/>
    <property type="project" value="TreeGrafter"/>
</dbReference>
<gene>
    <name evidence="3" type="ORF">FSP39_004716</name>
</gene>
<dbReference type="EMBL" id="VSWD01000001">
    <property type="protein sequence ID" value="KAK3108277.1"/>
    <property type="molecule type" value="Genomic_DNA"/>
</dbReference>
<dbReference type="InterPro" id="IPR036291">
    <property type="entry name" value="NAD(P)-bd_dom_sf"/>
</dbReference>
<dbReference type="Proteomes" id="UP001186944">
    <property type="component" value="Unassembled WGS sequence"/>
</dbReference>
<keyword evidence="2" id="KW-0472">Membrane</keyword>
<comment type="similarity">
    <text evidence="1">Belongs to the short-chain dehydrogenases/reductases (SDR) family.</text>
</comment>
<evidence type="ECO:0000256" key="2">
    <source>
        <dbReference type="SAM" id="Phobius"/>
    </source>
</evidence>
<dbReference type="PRINTS" id="PR00080">
    <property type="entry name" value="SDRFAMILY"/>
</dbReference>
<accession>A0AA88YN16</accession>
<dbReference type="AlphaFoldDB" id="A0AA88YN16"/>
<comment type="caution">
    <text evidence="3">The sequence shown here is derived from an EMBL/GenBank/DDBJ whole genome shotgun (WGS) entry which is preliminary data.</text>
</comment>
<dbReference type="PANTHER" id="PTHR43313">
    <property type="entry name" value="SHORT-CHAIN DEHYDROGENASE/REDUCTASE FAMILY 9C"/>
    <property type="match status" value="1"/>
</dbReference>
<evidence type="ECO:0000256" key="1">
    <source>
        <dbReference type="RuleBase" id="RU000363"/>
    </source>
</evidence>
<reference evidence="3" key="1">
    <citation type="submission" date="2019-08" db="EMBL/GenBank/DDBJ databases">
        <title>The improved chromosome-level genome for the pearl oyster Pinctada fucata martensii using PacBio sequencing and Hi-C.</title>
        <authorList>
            <person name="Zheng Z."/>
        </authorList>
    </citation>
    <scope>NUCLEOTIDE SEQUENCE</scope>
    <source>
        <strain evidence="3">ZZ-2019</strain>
        <tissue evidence="3">Adductor muscle</tissue>
    </source>
</reference>
<proteinExistence type="inferred from homology"/>
<name>A0AA88YN16_PINIB</name>
<dbReference type="GO" id="GO:0008202">
    <property type="term" value="P:steroid metabolic process"/>
    <property type="evidence" value="ECO:0007669"/>
    <property type="project" value="TreeGrafter"/>
</dbReference>
<keyword evidence="2" id="KW-0812">Transmembrane</keyword>
<evidence type="ECO:0000313" key="3">
    <source>
        <dbReference type="EMBL" id="KAK3108277.1"/>
    </source>
</evidence>